<gene>
    <name evidence="2" type="ORF">NCTC10166_00277</name>
</gene>
<dbReference type="PROSITE" id="PS51071">
    <property type="entry name" value="HTH_RPIR"/>
    <property type="match status" value="1"/>
</dbReference>
<evidence type="ECO:0000259" key="1">
    <source>
        <dbReference type="PROSITE" id="PS51071"/>
    </source>
</evidence>
<dbReference type="InterPro" id="IPR000281">
    <property type="entry name" value="HTH_RpiR"/>
</dbReference>
<organism evidence="2 3">
    <name type="scientific">Mesomycoplasma neurolyticum</name>
    <dbReference type="NCBI Taxonomy" id="2120"/>
    <lineage>
        <taxon>Bacteria</taxon>
        <taxon>Bacillati</taxon>
        <taxon>Mycoplasmatota</taxon>
        <taxon>Mycoplasmoidales</taxon>
        <taxon>Metamycoplasmataceae</taxon>
        <taxon>Mesomycoplasma</taxon>
    </lineage>
</organism>
<protein>
    <recommendedName>
        <fullName evidence="1">HTH rpiR-type domain-containing protein</fullName>
    </recommendedName>
</protein>
<dbReference type="Gene3D" id="1.10.10.10">
    <property type="entry name" value="Winged helix-like DNA-binding domain superfamily/Winged helix DNA-binding domain"/>
    <property type="match status" value="1"/>
</dbReference>
<dbReference type="EMBL" id="LR214951">
    <property type="protein sequence ID" value="VEU59309.1"/>
    <property type="molecule type" value="Genomic_DNA"/>
</dbReference>
<evidence type="ECO:0000313" key="2">
    <source>
        <dbReference type="EMBL" id="VEU59309.1"/>
    </source>
</evidence>
<reference evidence="2 3" key="1">
    <citation type="submission" date="2019-01" db="EMBL/GenBank/DDBJ databases">
        <authorList>
            <consortium name="Pathogen Informatics"/>
        </authorList>
    </citation>
    <scope>NUCLEOTIDE SEQUENCE [LARGE SCALE GENOMIC DNA]</scope>
    <source>
        <strain evidence="2 3">NCTC10166</strain>
    </source>
</reference>
<dbReference type="RefSeq" id="WP_129719709.1">
    <property type="nucleotide sequence ID" value="NZ_LR214951.1"/>
</dbReference>
<dbReference type="SUPFAM" id="SSF46689">
    <property type="entry name" value="Homeodomain-like"/>
    <property type="match status" value="1"/>
</dbReference>
<evidence type="ECO:0000313" key="3">
    <source>
        <dbReference type="Proteomes" id="UP000289440"/>
    </source>
</evidence>
<accession>A0A449A502</accession>
<dbReference type="GO" id="GO:0003700">
    <property type="term" value="F:DNA-binding transcription factor activity"/>
    <property type="evidence" value="ECO:0007669"/>
    <property type="project" value="InterPro"/>
</dbReference>
<dbReference type="KEGG" id="mnu:NCTC10166_00277"/>
<dbReference type="InterPro" id="IPR036388">
    <property type="entry name" value="WH-like_DNA-bd_sf"/>
</dbReference>
<feature type="domain" description="HTH rpiR-type" evidence="1">
    <location>
        <begin position="1"/>
        <end position="76"/>
    </location>
</feature>
<keyword evidence="3" id="KW-1185">Reference proteome</keyword>
<dbReference type="AlphaFoldDB" id="A0A449A502"/>
<proteinExistence type="predicted"/>
<dbReference type="OrthoDB" id="63027at2"/>
<dbReference type="InterPro" id="IPR009057">
    <property type="entry name" value="Homeodomain-like_sf"/>
</dbReference>
<name>A0A449A502_9BACT</name>
<dbReference type="Proteomes" id="UP000289440">
    <property type="component" value="Chromosome"/>
</dbReference>
<sequence>MNIKYLNNLTKLTKSEKNLEEWIEENPIVFLKTSLKDVLDILSLNSPSIVTKYVKKIGYKNLKEFKLSIKNKLKESPQKISESFSNPLLYLQSRYYLTINDIYKNIENNFLEKSYFLLKTAKKIYIYKNQEFNFSFSDFENYFKNRNKKIVYFDNYDLLLHNYDYENEIILFIDDFEKDIHFEFINALDKLEIKSIILSKNDFNFSSKFIAYYKLKNNNFKDLHFFQNNLKLSYIFLLDLLISIFEK</sequence>